<dbReference type="PANTHER" id="PTHR11941:SF54">
    <property type="entry name" value="ENOYL-COA HYDRATASE, MITOCHONDRIAL"/>
    <property type="match status" value="1"/>
</dbReference>
<evidence type="ECO:0000313" key="4">
    <source>
        <dbReference type="EMBL" id="TWI58108.1"/>
    </source>
</evidence>
<dbReference type="Gene3D" id="3.90.226.10">
    <property type="entry name" value="2-enoyl-CoA Hydratase, Chain A, domain 1"/>
    <property type="match status" value="1"/>
</dbReference>
<dbReference type="InterPro" id="IPR018376">
    <property type="entry name" value="Enoyl-CoA_hyd/isom_CS"/>
</dbReference>
<dbReference type="GO" id="GO:0006635">
    <property type="term" value="P:fatty acid beta-oxidation"/>
    <property type="evidence" value="ECO:0007669"/>
    <property type="project" value="TreeGrafter"/>
</dbReference>
<evidence type="ECO:0000256" key="2">
    <source>
        <dbReference type="ARBA" id="ARBA00023239"/>
    </source>
</evidence>
<dbReference type="Pfam" id="PF00378">
    <property type="entry name" value="ECH_1"/>
    <property type="match status" value="1"/>
</dbReference>
<dbReference type="SUPFAM" id="SSF52096">
    <property type="entry name" value="ClpP/crotonase"/>
    <property type="match status" value="1"/>
</dbReference>
<dbReference type="PANTHER" id="PTHR11941">
    <property type="entry name" value="ENOYL-COA HYDRATASE-RELATED"/>
    <property type="match status" value="1"/>
</dbReference>
<accession>A0A562QMY2</accession>
<dbReference type="Gene3D" id="1.10.12.10">
    <property type="entry name" value="Lyase 2-enoyl-coa Hydratase, Chain A, domain 2"/>
    <property type="match status" value="1"/>
</dbReference>
<dbReference type="CDD" id="cd06558">
    <property type="entry name" value="crotonase-like"/>
    <property type="match status" value="1"/>
</dbReference>
<dbReference type="EMBL" id="VLKZ01000003">
    <property type="protein sequence ID" value="TWI58108.1"/>
    <property type="molecule type" value="Genomic_DNA"/>
</dbReference>
<dbReference type="AlphaFoldDB" id="A0A562QMY2"/>
<dbReference type="PROSITE" id="PS00166">
    <property type="entry name" value="ENOYL_COA_HYDRATASE"/>
    <property type="match status" value="1"/>
</dbReference>
<reference evidence="4 5" key="1">
    <citation type="journal article" date="2015" name="Stand. Genomic Sci.">
        <title>Genomic Encyclopedia of Bacterial and Archaeal Type Strains, Phase III: the genomes of soil and plant-associated and newly described type strains.</title>
        <authorList>
            <person name="Whitman W.B."/>
            <person name="Woyke T."/>
            <person name="Klenk H.P."/>
            <person name="Zhou Y."/>
            <person name="Lilburn T.G."/>
            <person name="Beck B.J."/>
            <person name="De Vos P."/>
            <person name="Vandamme P."/>
            <person name="Eisen J.A."/>
            <person name="Garrity G."/>
            <person name="Hugenholtz P."/>
            <person name="Kyrpides N.C."/>
        </authorList>
    </citation>
    <scope>NUCLEOTIDE SEQUENCE [LARGE SCALE GENOMIC DNA]</scope>
    <source>
        <strain evidence="4 5">CGMCC 1.10116</strain>
    </source>
</reference>
<gene>
    <name evidence="4" type="ORF">IQ10_01439</name>
</gene>
<evidence type="ECO:0000256" key="1">
    <source>
        <dbReference type="ARBA" id="ARBA00005254"/>
    </source>
</evidence>
<dbReference type="InterPro" id="IPR014748">
    <property type="entry name" value="Enoyl-CoA_hydra_C"/>
</dbReference>
<dbReference type="GO" id="GO:0016836">
    <property type="term" value="F:hydro-lyase activity"/>
    <property type="evidence" value="ECO:0007669"/>
    <property type="project" value="UniProtKB-ARBA"/>
</dbReference>
<proteinExistence type="inferred from homology"/>
<evidence type="ECO:0000256" key="3">
    <source>
        <dbReference type="RuleBase" id="RU003707"/>
    </source>
</evidence>
<comment type="caution">
    <text evidence="4">The sequence shown here is derived from an EMBL/GenBank/DDBJ whole genome shotgun (WGS) entry which is preliminary data.</text>
</comment>
<dbReference type="Proteomes" id="UP000315711">
    <property type="component" value="Unassembled WGS sequence"/>
</dbReference>
<dbReference type="OrthoDB" id="9775794at2"/>
<keyword evidence="5" id="KW-1185">Reference proteome</keyword>
<organism evidence="4 5">
    <name type="scientific">Halalkalibacter nanhaiisediminis</name>
    <dbReference type="NCBI Taxonomy" id="688079"/>
    <lineage>
        <taxon>Bacteria</taxon>
        <taxon>Bacillati</taxon>
        <taxon>Bacillota</taxon>
        <taxon>Bacilli</taxon>
        <taxon>Bacillales</taxon>
        <taxon>Bacillaceae</taxon>
        <taxon>Halalkalibacter</taxon>
    </lineage>
</organism>
<dbReference type="InterPro" id="IPR001753">
    <property type="entry name" value="Enoyl-CoA_hydra/iso"/>
</dbReference>
<dbReference type="InterPro" id="IPR029045">
    <property type="entry name" value="ClpP/crotonase-like_dom_sf"/>
</dbReference>
<sequence>METKETVHVSKHDHLDGIYTLTFNRPNAMNALSTQMALDIISSLEELRKKDDLRVLVITGSGEKSFCVGADLKERKGMDQKEWHEQHRIFEQTAEKIRTFDYPIIAALNGYALGGGLELALSADIRMAAEHTEVGFPEAKIGIIPGIGGTQLIPRAISVGIAKEILFRGNRVNAEIAKQLGLVNHIFPSSNLLESTYEIASEIARNAPISLKMIKKAVDTGLQVDINTALSIELQCYYKCADSEDRIEGIESFNEKRLPQWKGY</sequence>
<dbReference type="FunFam" id="1.10.12.10:FF:000001">
    <property type="entry name" value="Probable enoyl-CoA hydratase, mitochondrial"/>
    <property type="match status" value="1"/>
</dbReference>
<keyword evidence="2" id="KW-0456">Lyase</keyword>
<comment type="similarity">
    <text evidence="1 3">Belongs to the enoyl-CoA hydratase/isomerase family.</text>
</comment>
<dbReference type="FunFam" id="3.90.226.10:FF:000009">
    <property type="entry name" value="Carnitinyl-CoA dehydratase"/>
    <property type="match status" value="1"/>
</dbReference>
<protein>
    <submittedName>
        <fullName evidence="4">Enoyl-CoA hydratase/carnithine racemase</fullName>
    </submittedName>
</protein>
<evidence type="ECO:0000313" key="5">
    <source>
        <dbReference type="Proteomes" id="UP000315711"/>
    </source>
</evidence>
<name>A0A562QMY2_9BACI</name>
<dbReference type="RefSeq" id="WP_144449766.1">
    <property type="nucleotide sequence ID" value="NZ_VLKZ01000003.1"/>
</dbReference>